<feature type="domain" description="AMP-binding enzyme C-terminal" evidence="4">
    <location>
        <begin position="656"/>
        <end position="737"/>
    </location>
</feature>
<feature type="compositionally biased region" description="Polar residues" evidence="1">
    <location>
        <begin position="122"/>
        <end position="137"/>
    </location>
</feature>
<dbReference type="InterPro" id="IPR042099">
    <property type="entry name" value="ANL_N_sf"/>
</dbReference>
<accession>A0A177V8T4</accession>
<dbReference type="Proteomes" id="UP000836402">
    <property type="component" value="Unassembled WGS sequence"/>
</dbReference>
<comment type="caution">
    <text evidence="6">The sequence shown here is derived from an EMBL/GenBank/DDBJ whole genome shotgun (WGS) entry which is preliminary data.</text>
</comment>
<sequence length="760" mass="81648">MSDDSKSSALPSRAQLTAATSPPPPARPEPESDPSSSTRTPIGTTSGGSNDPKLPSRAQLTAATSPPPPERAGPARTPGEAKNAVPNAPSLPSRAQLTAATSPPAPVRASPPAPVRAEAGSDKTSTPRDPSSTTLNSDMKPLKELLPLARVDALLTQPGSPLELQHELIDGRIQPVFMSQRTTIRDLMLNSMNTFPRRTHLVYGDVRLTYAETHQQALRLANALRIEFGVRKGDRIAIISRNTPHFALTAFAAYILGAIIVPINAFAEGPMLHFCIQDADARVVVCDVERWQRIREAGLQNLVTENKSLQAIVVSPWKNDVYVPRAERDWLRRQDAGPTSEASPSSPVVVDWDDISERARAYPDLPLVHLTPEDYAMIMYTSGTTGQPKGVLSNNRQVLGALGVAAVHVTRAFLRRGQALPIPAGPEVWEEPLCPSVLSLSPLFHITGLATGLNSGTFRGSKIVFLPTYSAKRALDVIRTERVKAMSGIGFMIKEILTHAKEGDLESLESVAHGGASSANEIPAELQNKRRGVAATTGYGMTETNGLVLGAGLDEYSADPSSIGHPTPAVDVRIVDPLTLRVVTDGEPGELLIRAPCNATGYWRRPKETAEIFLTDGFVRTGDLARRDPTSGYVYIMDRIKDMIIRGGENVSCALVEGAVYGDARVAECAAVGIPDDRLGERVGMIVVAHPSTSSSAPALDTTAVQAIARAKGLPKFAIPEVVWVRSEPLERNASGKLVKQNLKEEMKRWLATGGREAKL</sequence>
<dbReference type="InterPro" id="IPR045851">
    <property type="entry name" value="AMP-bd_C_sf"/>
</dbReference>
<dbReference type="InterPro" id="IPR025110">
    <property type="entry name" value="AMP-bd_C"/>
</dbReference>
<feature type="domain" description="AMP-dependent synthetase/ligase" evidence="3">
    <location>
        <begin position="192"/>
        <end position="603"/>
    </location>
</feature>
<evidence type="ECO:0000313" key="8">
    <source>
        <dbReference type="Proteomes" id="UP000836402"/>
    </source>
</evidence>
<feature type="compositionally biased region" description="Pro residues" evidence="1">
    <location>
        <begin position="103"/>
        <end position="114"/>
    </location>
</feature>
<dbReference type="SUPFAM" id="SSF56801">
    <property type="entry name" value="Acetyl-CoA synthetase-like"/>
    <property type="match status" value="1"/>
</dbReference>
<dbReference type="EMBL" id="CAJHJG010006995">
    <property type="protein sequence ID" value="CAD6961699.1"/>
    <property type="molecule type" value="Genomic_DNA"/>
</dbReference>
<dbReference type="AlphaFoldDB" id="A0A177V8T4"/>
<protein>
    <recommendedName>
        <fullName evidence="9">AMP-dependent synthetase/ligase domain-containing protein</fullName>
    </recommendedName>
</protein>
<evidence type="ECO:0000313" key="5">
    <source>
        <dbReference type="EMBL" id="CAD6961699.1"/>
    </source>
</evidence>
<keyword evidence="8" id="KW-1185">Reference proteome</keyword>
<dbReference type="Pfam" id="PF00501">
    <property type="entry name" value="AMP-binding"/>
    <property type="match status" value="1"/>
</dbReference>
<dbReference type="InterPro" id="IPR000873">
    <property type="entry name" value="AMP-dep_synth/lig_dom"/>
</dbReference>
<keyword evidence="2" id="KW-0472">Membrane</keyword>
<dbReference type="InterPro" id="IPR050237">
    <property type="entry name" value="ATP-dep_AMP-bd_enzyme"/>
</dbReference>
<evidence type="ECO:0000259" key="3">
    <source>
        <dbReference type="Pfam" id="PF00501"/>
    </source>
</evidence>
<dbReference type="PANTHER" id="PTHR43767">
    <property type="entry name" value="LONG-CHAIN-FATTY-ACID--COA LIGASE"/>
    <property type="match status" value="1"/>
</dbReference>
<feature type="region of interest" description="Disordered" evidence="1">
    <location>
        <begin position="1"/>
        <end position="141"/>
    </location>
</feature>
<evidence type="ECO:0000256" key="2">
    <source>
        <dbReference type="SAM" id="Phobius"/>
    </source>
</evidence>
<dbReference type="Pfam" id="PF13193">
    <property type="entry name" value="AMP-binding_C"/>
    <property type="match status" value="1"/>
</dbReference>
<dbReference type="PANTHER" id="PTHR43767:SF10">
    <property type="entry name" value="SURFACTIN SYNTHASE SUBUNIT 1"/>
    <property type="match status" value="1"/>
</dbReference>
<proteinExistence type="predicted"/>
<organism evidence="6 7">
    <name type="scientific">Tilletia caries</name>
    <name type="common">wheat bunt fungus</name>
    <dbReference type="NCBI Taxonomy" id="13290"/>
    <lineage>
        <taxon>Eukaryota</taxon>
        <taxon>Fungi</taxon>
        <taxon>Dikarya</taxon>
        <taxon>Basidiomycota</taxon>
        <taxon>Ustilaginomycotina</taxon>
        <taxon>Exobasidiomycetes</taxon>
        <taxon>Tilletiales</taxon>
        <taxon>Tilletiaceae</taxon>
        <taxon>Tilletia</taxon>
    </lineage>
</organism>
<evidence type="ECO:0000313" key="7">
    <source>
        <dbReference type="Proteomes" id="UP000077671"/>
    </source>
</evidence>
<reference evidence="5" key="3">
    <citation type="submission" date="2020-10" db="EMBL/GenBank/DDBJ databases">
        <authorList>
            <person name="Sedaghatjoo S."/>
        </authorList>
    </citation>
    <scope>NUCLEOTIDE SEQUENCE</scope>
    <source>
        <strain evidence="5">AZH3</strain>
    </source>
</reference>
<evidence type="ECO:0000259" key="4">
    <source>
        <dbReference type="Pfam" id="PF13193"/>
    </source>
</evidence>
<name>A0A177V8T4_9BASI</name>
<dbReference type="InterPro" id="IPR020845">
    <property type="entry name" value="AMP-binding_CS"/>
</dbReference>
<dbReference type="Proteomes" id="UP000077671">
    <property type="component" value="Unassembled WGS sequence"/>
</dbReference>
<evidence type="ECO:0000313" key="6">
    <source>
        <dbReference type="EMBL" id="KAE8260010.1"/>
    </source>
</evidence>
<evidence type="ECO:0000256" key="1">
    <source>
        <dbReference type="SAM" id="MobiDB-lite"/>
    </source>
</evidence>
<dbReference type="Gene3D" id="3.40.50.12780">
    <property type="entry name" value="N-terminal domain of ligase-like"/>
    <property type="match status" value="1"/>
</dbReference>
<dbReference type="GO" id="GO:0016877">
    <property type="term" value="F:ligase activity, forming carbon-sulfur bonds"/>
    <property type="evidence" value="ECO:0007669"/>
    <property type="project" value="UniProtKB-ARBA"/>
</dbReference>
<dbReference type="PROSITE" id="PS00455">
    <property type="entry name" value="AMP_BINDING"/>
    <property type="match status" value="1"/>
</dbReference>
<reference evidence="6" key="1">
    <citation type="submission" date="2016-04" db="EMBL/GenBank/DDBJ databases">
        <authorList>
            <person name="Nguyen H.D."/>
            <person name="Kesanakurti P."/>
            <person name="Cullis J."/>
            <person name="Levesque C.A."/>
            <person name="Hambleton S."/>
        </authorList>
    </citation>
    <scope>NUCLEOTIDE SEQUENCE</scope>
    <source>
        <strain evidence="6">DAOMC 238032</strain>
    </source>
</reference>
<gene>
    <name evidence="6" type="ORF">A4X03_0g3936</name>
    <name evidence="5" type="ORF">JKIAZH3_G4423</name>
</gene>
<dbReference type="EMBL" id="LWDD02000491">
    <property type="protein sequence ID" value="KAE8260010.1"/>
    <property type="molecule type" value="Genomic_DNA"/>
</dbReference>
<reference evidence="6" key="2">
    <citation type="journal article" date="2019" name="IMA Fungus">
        <title>Genome sequencing and comparison of five Tilletia species to identify candidate genes for the detection of regulated species infecting wheat.</title>
        <authorList>
            <person name="Nguyen H.D.T."/>
            <person name="Sultana T."/>
            <person name="Kesanakurti P."/>
            <person name="Hambleton S."/>
        </authorList>
    </citation>
    <scope>NUCLEOTIDE SEQUENCE</scope>
    <source>
        <strain evidence="6">DAOMC 238032</strain>
    </source>
</reference>
<keyword evidence="2" id="KW-1133">Transmembrane helix</keyword>
<evidence type="ECO:0008006" key="9">
    <source>
        <dbReference type="Google" id="ProtNLM"/>
    </source>
</evidence>
<feature type="transmembrane region" description="Helical" evidence="2">
    <location>
        <begin position="245"/>
        <end position="267"/>
    </location>
</feature>
<keyword evidence="2" id="KW-0812">Transmembrane</keyword>
<dbReference type="Gene3D" id="3.30.300.30">
    <property type="match status" value="1"/>
</dbReference>